<comment type="caution">
    <text evidence="16">The sequence shown here is derived from an EMBL/GenBank/DDBJ whole genome shotgun (WGS) entry which is preliminary data.</text>
</comment>
<feature type="domain" description="Helicase C-terminal" evidence="14">
    <location>
        <begin position="235"/>
        <end position="379"/>
    </location>
</feature>
<feature type="short sequence motif" description="Q motif" evidence="10">
    <location>
        <begin position="2"/>
        <end position="30"/>
    </location>
</feature>
<dbReference type="InterPro" id="IPR000629">
    <property type="entry name" value="RNA-helicase_DEAD-box_CS"/>
</dbReference>
<evidence type="ECO:0000256" key="8">
    <source>
        <dbReference type="ARBA" id="ARBA00047984"/>
    </source>
</evidence>
<evidence type="ECO:0000256" key="1">
    <source>
        <dbReference type="ARBA" id="ARBA00012552"/>
    </source>
</evidence>
<dbReference type="InterPro" id="IPR011545">
    <property type="entry name" value="DEAD/DEAH_box_helicase_dom"/>
</dbReference>
<dbReference type="Gene3D" id="3.40.50.300">
    <property type="entry name" value="P-loop containing nucleotide triphosphate hydrolases"/>
    <property type="match status" value="2"/>
</dbReference>
<dbReference type="Pfam" id="PF00271">
    <property type="entry name" value="Helicase_C"/>
    <property type="match status" value="1"/>
</dbReference>
<reference evidence="17" key="1">
    <citation type="journal article" date="2017" name="Proc. Natl. Acad. Sci. U.S.A.">
        <title>Simulation of Deepwater Horizon oil plume reveals substrate specialization within a complex community of hydrocarbon-degraders.</title>
        <authorList>
            <person name="Hu P."/>
            <person name="Dubinsky E.A."/>
            <person name="Probst A.J."/>
            <person name="Wang J."/>
            <person name="Sieber C.M.K."/>
            <person name="Tom L.M."/>
            <person name="Gardinali P."/>
            <person name="Banfield J.F."/>
            <person name="Atlas R.M."/>
            <person name="Andersen G.L."/>
        </authorList>
    </citation>
    <scope>NUCLEOTIDE SEQUENCE [LARGE SCALE GENOMIC DNA]</scope>
</reference>
<keyword evidence="2" id="KW-0963">Cytoplasm</keyword>
<evidence type="ECO:0000259" key="14">
    <source>
        <dbReference type="PROSITE" id="PS51194"/>
    </source>
</evidence>
<keyword evidence="6 11" id="KW-0067">ATP-binding</keyword>
<dbReference type="FunFam" id="3.40.50.300:FF:000108">
    <property type="entry name" value="ATP-dependent RNA helicase RhlE"/>
    <property type="match status" value="1"/>
</dbReference>
<keyword evidence="4 11" id="KW-0378">Hydrolase</keyword>
<dbReference type="GO" id="GO:0003724">
    <property type="term" value="F:RNA helicase activity"/>
    <property type="evidence" value="ECO:0007669"/>
    <property type="project" value="UniProtKB-EC"/>
</dbReference>
<dbReference type="AlphaFoldDB" id="A0A1Y5FCH0"/>
<feature type="domain" description="Helicase ATP-binding" evidence="13">
    <location>
        <begin position="33"/>
        <end position="208"/>
    </location>
</feature>
<evidence type="ECO:0000256" key="6">
    <source>
        <dbReference type="ARBA" id="ARBA00022840"/>
    </source>
</evidence>
<dbReference type="InterPro" id="IPR044742">
    <property type="entry name" value="DEAD/DEAH_RhlB"/>
</dbReference>
<evidence type="ECO:0000256" key="7">
    <source>
        <dbReference type="ARBA" id="ARBA00038437"/>
    </source>
</evidence>
<keyword evidence="5 11" id="KW-0347">Helicase</keyword>
<evidence type="ECO:0000259" key="13">
    <source>
        <dbReference type="PROSITE" id="PS51192"/>
    </source>
</evidence>
<dbReference type="EMBL" id="MAAO01000002">
    <property type="protein sequence ID" value="OUR99720.1"/>
    <property type="molecule type" value="Genomic_DNA"/>
</dbReference>
<keyword evidence="3 11" id="KW-0547">Nucleotide-binding</keyword>
<dbReference type="GO" id="GO:0009266">
    <property type="term" value="P:response to temperature stimulus"/>
    <property type="evidence" value="ECO:0007669"/>
    <property type="project" value="UniProtKB-ARBA"/>
</dbReference>
<dbReference type="SMART" id="SM00487">
    <property type="entry name" value="DEXDc"/>
    <property type="match status" value="1"/>
</dbReference>
<evidence type="ECO:0000256" key="10">
    <source>
        <dbReference type="PROSITE-ProRule" id="PRU00552"/>
    </source>
</evidence>
<sequence length="411" mass="46020">MSDFKDLNLSPELLKTLTKKGYKTPTEIQNLAIPIILTKRDLLGIAQTGTGKTAAFSLPIIDNIKRSDIKLFSKRARVLIMTPTRELAIQVLDHIQLYAEGLNLKSTAIYGGVGPLNQVRKLSTGVDILVATPGRLVDFLERGHVRLDQLEVFVLDEADRMLDMGFITDVTKVIDQLPEVRQSLFFSATMPEDISKLADTILTDPKRIEVAPSATPIEKIDQVVKHLHRTNKPLLLIEILKEENTQSVLVFTKTKLGADRVYKHLDDAGISCASIHSDRTQGAREKSLTNFRKGVIKVLVATDIAARGIDVERVSHVINYDVPIEAETYVHRIGRTARAGRAGYAITFCDPVEIKYLKAIEKLLGCEIKEDQTHTYFGAPPRVYQDEPKQKLTNPNKGKSNQPKRRKKKKK</sequence>
<evidence type="ECO:0000256" key="11">
    <source>
        <dbReference type="RuleBase" id="RU000492"/>
    </source>
</evidence>
<feature type="region of interest" description="Disordered" evidence="12">
    <location>
        <begin position="378"/>
        <end position="411"/>
    </location>
</feature>
<dbReference type="PANTHER" id="PTHR47959:SF13">
    <property type="entry name" value="ATP-DEPENDENT RNA HELICASE RHLE"/>
    <property type="match status" value="1"/>
</dbReference>
<comment type="similarity">
    <text evidence="7 11">Belongs to the DEAD box helicase family.</text>
</comment>
<dbReference type="InterPro" id="IPR027417">
    <property type="entry name" value="P-loop_NTPase"/>
</dbReference>
<dbReference type="PANTHER" id="PTHR47959">
    <property type="entry name" value="ATP-DEPENDENT RNA HELICASE RHLE-RELATED"/>
    <property type="match status" value="1"/>
</dbReference>
<dbReference type="GO" id="GO:0003676">
    <property type="term" value="F:nucleic acid binding"/>
    <property type="evidence" value="ECO:0007669"/>
    <property type="project" value="InterPro"/>
</dbReference>
<dbReference type="InterPro" id="IPR001650">
    <property type="entry name" value="Helicase_C-like"/>
</dbReference>
<evidence type="ECO:0000256" key="4">
    <source>
        <dbReference type="ARBA" id="ARBA00022801"/>
    </source>
</evidence>
<dbReference type="GO" id="GO:0005524">
    <property type="term" value="F:ATP binding"/>
    <property type="evidence" value="ECO:0007669"/>
    <property type="project" value="UniProtKB-KW"/>
</dbReference>
<feature type="compositionally biased region" description="Polar residues" evidence="12">
    <location>
        <begin position="391"/>
        <end position="401"/>
    </location>
</feature>
<dbReference type="GO" id="GO:0016787">
    <property type="term" value="F:hydrolase activity"/>
    <property type="evidence" value="ECO:0007669"/>
    <property type="project" value="UniProtKB-KW"/>
</dbReference>
<dbReference type="PROSITE" id="PS51195">
    <property type="entry name" value="Q_MOTIF"/>
    <property type="match status" value="1"/>
</dbReference>
<dbReference type="PROSITE" id="PS00039">
    <property type="entry name" value="DEAD_ATP_HELICASE"/>
    <property type="match status" value="1"/>
</dbReference>
<dbReference type="SUPFAM" id="SSF52540">
    <property type="entry name" value="P-loop containing nucleoside triphosphate hydrolases"/>
    <property type="match status" value="1"/>
</dbReference>
<dbReference type="PROSITE" id="PS51192">
    <property type="entry name" value="HELICASE_ATP_BIND_1"/>
    <property type="match status" value="1"/>
</dbReference>
<proteinExistence type="inferred from homology"/>
<accession>A0A1Y5FCH0</accession>
<protein>
    <recommendedName>
        <fullName evidence="9">DEAD-box ATP-dependent RNA helicase RhpA</fullName>
        <ecNumber evidence="1">3.6.4.13</ecNumber>
    </recommendedName>
</protein>
<name>A0A1Y5FCH0_9BACT</name>
<dbReference type="CDD" id="cd00268">
    <property type="entry name" value="DEADc"/>
    <property type="match status" value="1"/>
</dbReference>
<evidence type="ECO:0000256" key="2">
    <source>
        <dbReference type="ARBA" id="ARBA00022490"/>
    </source>
</evidence>
<evidence type="ECO:0000313" key="16">
    <source>
        <dbReference type="EMBL" id="OUR99720.1"/>
    </source>
</evidence>
<dbReference type="GO" id="GO:0042255">
    <property type="term" value="P:ribosome assembly"/>
    <property type="evidence" value="ECO:0007669"/>
    <property type="project" value="UniProtKB-ARBA"/>
</dbReference>
<dbReference type="SMART" id="SM00490">
    <property type="entry name" value="HELICc"/>
    <property type="match status" value="1"/>
</dbReference>
<dbReference type="Pfam" id="PF00270">
    <property type="entry name" value="DEAD"/>
    <property type="match status" value="1"/>
</dbReference>
<dbReference type="InterPro" id="IPR014001">
    <property type="entry name" value="Helicase_ATP-bd"/>
</dbReference>
<evidence type="ECO:0000259" key="15">
    <source>
        <dbReference type="PROSITE" id="PS51195"/>
    </source>
</evidence>
<dbReference type="InterPro" id="IPR050079">
    <property type="entry name" value="DEAD_box_RNA_helicase"/>
</dbReference>
<evidence type="ECO:0000256" key="9">
    <source>
        <dbReference type="ARBA" id="ARBA00074363"/>
    </source>
</evidence>
<dbReference type="CDD" id="cd18787">
    <property type="entry name" value="SF2_C_DEAD"/>
    <property type="match status" value="1"/>
</dbReference>
<gene>
    <name evidence="16" type="ORF">A9Q84_01470</name>
</gene>
<comment type="catalytic activity">
    <reaction evidence="8">
        <text>ATP + H2O = ADP + phosphate + H(+)</text>
        <dbReference type="Rhea" id="RHEA:13065"/>
        <dbReference type="ChEBI" id="CHEBI:15377"/>
        <dbReference type="ChEBI" id="CHEBI:15378"/>
        <dbReference type="ChEBI" id="CHEBI:30616"/>
        <dbReference type="ChEBI" id="CHEBI:43474"/>
        <dbReference type="ChEBI" id="CHEBI:456216"/>
        <dbReference type="EC" id="3.6.4.13"/>
    </reaction>
</comment>
<dbReference type="GO" id="GO:0005829">
    <property type="term" value="C:cytosol"/>
    <property type="evidence" value="ECO:0007669"/>
    <property type="project" value="TreeGrafter"/>
</dbReference>
<dbReference type="PROSITE" id="PS51194">
    <property type="entry name" value="HELICASE_CTER"/>
    <property type="match status" value="1"/>
</dbReference>
<evidence type="ECO:0000313" key="17">
    <source>
        <dbReference type="Proteomes" id="UP000196531"/>
    </source>
</evidence>
<dbReference type="EC" id="3.6.4.13" evidence="1"/>
<feature type="domain" description="DEAD-box RNA helicase Q" evidence="15">
    <location>
        <begin position="2"/>
        <end position="30"/>
    </location>
</feature>
<evidence type="ECO:0000256" key="5">
    <source>
        <dbReference type="ARBA" id="ARBA00022806"/>
    </source>
</evidence>
<evidence type="ECO:0000256" key="3">
    <source>
        <dbReference type="ARBA" id="ARBA00022741"/>
    </source>
</evidence>
<organism evidence="16 17">
    <name type="scientific">Halobacteriovorax marinus</name>
    <dbReference type="NCBI Taxonomy" id="97084"/>
    <lineage>
        <taxon>Bacteria</taxon>
        <taxon>Pseudomonadati</taxon>
        <taxon>Bdellovibrionota</taxon>
        <taxon>Bacteriovoracia</taxon>
        <taxon>Bacteriovoracales</taxon>
        <taxon>Halobacteriovoraceae</taxon>
        <taxon>Halobacteriovorax</taxon>
    </lineage>
</organism>
<dbReference type="InterPro" id="IPR014014">
    <property type="entry name" value="RNA_helicase_DEAD_Q_motif"/>
</dbReference>
<dbReference type="Proteomes" id="UP000196531">
    <property type="component" value="Unassembled WGS sequence"/>
</dbReference>
<feature type="compositionally biased region" description="Basic residues" evidence="12">
    <location>
        <begin position="402"/>
        <end position="411"/>
    </location>
</feature>
<evidence type="ECO:0000256" key="12">
    <source>
        <dbReference type="SAM" id="MobiDB-lite"/>
    </source>
</evidence>